<dbReference type="EMBL" id="JAIWYP010000010">
    <property type="protein sequence ID" value="KAH3755262.1"/>
    <property type="molecule type" value="Genomic_DNA"/>
</dbReference>
<keyword evidence="2" id="KW-1185">Reference proteome</keyword>
<proteinExistence type="predicted"/>
<dbReference type="Proteomes" id="UP000828390">
    <property type="component" value="Unassembled WGS sequence"/>
</dbReference>
<name>A0A9D4ICN7_DREPO</name>
<organism evidence="1 2">
    <name type="scientific">Dreissena polymorpha</name>
    <name type="common">Zebra mussel</name>
    <name type="synonym">Mytilus polymorpha</name>
    <dbReference type="NCBI Taxonomy" id="45954"/>
    <lineage>
        <taxon>Eukaryota</taxon>
        <taxon>Metazoa</taxon>
        <taxon>Spiralia</taxon>
        <taxon>Lophotrochozoa</taxon>
        <taxon>Mollusca</taxon>
        <taxon>Bivalvia</taxon>
        <taxon>Autobranchia</taxon>
        <taxon>Heteroconchia</taxon>
        <taxon>Euheterodonta</taxon>
        <taxon>Imparidentia</taxon>
        <taxon>Neoheterodontei</taxon>
        <taxon>Myida</taxon>
        <taxon>Dreissenoidea</taxon>
        <taxon>Dreissenidae</taxon>
        <taxon>Dreissena</taxon>
    </lineage>
</organism>
<evidence type="ECO:0000313" key="2">
    <source>
        <dbReference type="Proteomes" id="UP000828390"/>
    </source>
</evidence>
<dbReference type="AlphaFoldDB" id="A0A9D4ICN7"/>
<reference evidence="1" key="1">
    <citation type="journal article" date="2019" name="bioRxiv">
        <title>The Genome of the Zebra Mussel, Dreissena polymorpha: A Resource for Invasive Species Research.</title>
        <authorList>
            <person name="McCartney M.A."/>
            <person name="Auch B."/>
            <person name="Kono T."/>
            <person name="Mallez S."/>
            <person name="Zhang Y."/>
            <person name="Obille A."/>
            <person name="Becker A."/>
            <person name="Abrahante J.E."/>
            <person name="Garbe J."/>
            <person name="Badalamenti J.P."/>
            <person name="Herman A."/>
            <person name="Mangelson H."/>
            <person name="Liachko I."/>
            <person name="Sullivan S."/>
            <person name="Sone E.D."/>
            <person name="Koren S."/>
            <person name="Silverstein K.A.T."/>
            <person name="Beckman K.B."/>
            <person name="Gohl D.M."/>
        </authorList>
    </citation>
    <scope>NUCLEOTIDE SEQUENCE</scope>
    <source>
        <strain evidence="1">Duluth1</strain>
        <tissue evidence="1">Whole animal</tissue>
    </source>
</reference>
<accession>A0A9D4ICN7</accession>
<gene>
    <name evidence="1" type="ORF">DPMN_189953</name>
</gene>
<protein>
    <submittedName>
        <fullName evidence="1">Uncharacterized protein</fullName>
    </submittedName>
</protein>
<reference evidence="1" key="2">
    <citation type="submission" date="2020-11" db="EMBL/GenBank/DDBJ databases">
        <authorList>
            <person name="McCartney M.A."/>
            <person name="Auch B."/>
            <person name="Kono T."/>
            <person name="Mallez S."/>
            <person name="Becker A."/>
            <person name="Gohl D.M."/>
            <person name="Silverstein K.A.T."/>
            <person name="Koren S."/>
            <person name="Bechman K.B."/>
            <person name="Herman A."/>
            <person name="Abrahante J.E."/>
            <person name="Garbe J."/>
        </authorList>
    </citation>
    <scope>NUCLEOTIDE SEQUENCE</scope>
    <source>
        <strain evidence="1">Duluth1</strain>
        <tissue evidence="1">Whole animal</tissue>
    </source>
</reference>
<evidence type="ECO:0000313" key="1">
    <source>
        <dbReference type="EMBL" id="KAH3755262.1"/>
    </source>
</evidence>
<comment type="caution">
    <text evidence="1">The sequence shown here is derived from an EMBL/GenBank/DDBJ whole genome shotgun (WGS) entry which is preliminary data.</text>
</comment>
<sequence length="337" mass="38480">MGTNLLTEFHENWIINVTSRVSTSKIAPPCFSTDQNNFQNRPRYYKNNNVLTKFHKDWTINVILRVTIFELGSDIIGTNVLTRFHEYWTINGASRLLTRLFNSHIGKYAPPHGSHGFQQTRTIFKLVQDIIRTNSVNKKNAVPPKSNVCQPTRTIFKHFQDIIRTNLLTHTFHLHCIINMASRVLTITPPLSARISHLTNKDIVDQMNLRKAESVVLVLTVLKEDILIKNSQPLGGHVFKATGTIFKLVKDITRTNLTKFYNDRTINVASRPPGGDVFQPTGTILELVQYMNGTNILTEFHEFRTINVASRLTEVHVEYRRCTMDDAGTKGDYKSST</sequence>